<reference evidence="1" key="1">
    <citation type="submission" date="2022-04" db="EMBL/GenBank/DDBJ databases">
        <title>Chromosome-scale genome assembly of Holotrichia oblita Faldermann.</title>
        <authorList>
            <person name="Rongchong L."/>
        </authorList>
    </citation>
    <scope>NUCLEOTIDE SEQUENCE</scope>
    <source>
        <strain evidence="1">81SQS9</strain>
    </source>
</reference>
<protein>
    <submittedName>
        <fullName evidence="1">Ninein</fullName>
    </submittedName>
</protein>
<dbReference type="Proteomes" id="UP001056778">
    <property type="component" value="Chromosome 5"/>
</dbReference>
<gene>
    <name evidence="1" type="ORF">MML48_5g00020794</name>
</gene>
<evidence type="ECO:0000313" key="1">
    <source>
        <dbReference type="EMBL" id="KAI4462141.1"/>
    </source>
</evidence>
<comment type="caution">
    <text evidence="1">The sequence shown here is derived from an EMBL/GenBank/DDBJ whole genome shotgun (WGS) entry which is preliminary data.</text>
</comment>
<sequence>MRVLSCIILFAFQNNSGIAKMMEHRALDPYEQQLLKVFDSYDYDNKGSLDRDGLTQLCQNLQLEERGNELIKCLLSDSKHNRATFTEFKDALLALLGNIQNSENSTEIDGSPEREVSPKFVYGSKKYGRRSRPRSDEISPIKERTHVNKTINNVSVQRSNSQSEVMYTKKRKTNSNLKRCTSFPGCEDTFVSSNNFGNQEFVCNENMLREAWRKLGVGEDGNLNQTELILVCDAIGLRELADSVIRRLPKCISDIDYRISFHELLEVLQQDETWTDILNVTPKSVEETLNISCVADDSVFLNSKSVQYITLGPKGNGYINTDTVIEMWETVGITSPKHLLNDLGFTSNDIDIVELASVLEKEIKGINETRSDFSNPHVALLQAVLALYQSEIRYLKSVLEQMQAEREKLKGDITEANNRATLLAQEVDDNHAKMEKTTRKQVRLLEQRHADILKEITEQCSLEKEQLSVLNRNLEERIANLELEEGKLRNDLNLAQKYLCSVEKENQNLSTQVVELEQVRELLNEQVKLLENEKQKCHESEQMQIENLLAKLSNLQLENTKLRDRNDEMQSEIEGLTSDVTAMRMRIASTSGFNFENSMEENIAVMCEGVAGGHGSKRRSDDSPSKDLNVLGLASSSPQFFSEEDKN</sequence>
<evidence type="ECO:0000313" key="2">
    <source>
        <dbReference type="Proteomes" id="UP001056778"/>
    </source>
</evidence>
<keyword evidence="2" id="KW-1185">Reference proteome</keyword>
<accession>A0ACB9T5R6</accession>
<organism evidence="1 2">
    <name type="scientific">Holotrichia oblita</name>
    <name type="common">Chafer beetle</name>
    <dbReference type="NCBI Taxonomy" id="644536"/>
    <lineage>
        <taxon>Eukaryota</taxon>
        <taxon>Metazoa</taxon>
        <taxon>Ecdysozoa</taxon>
        <taxon>Arthropoda</taxon>
        <taxon>Hexapoda</taxon>
        <taxon>Insecta</taxon>
        <taxon>Pterygota</taxon>
        <taxon>Neoptera</taxon>
        <taxon>Endopterygota</taxon>
        <taxon>Coleoptera</taxon>
        <taxon>Polyphaga</taxon>
        <taxon>Scarabaeiformia</taxon>
        <taxon>Scarabaeidae</taxon>
        <taxon>Melolonthinae</taxon>
        <taxon>Holotrichia</taxon>
    </lineage>
</organism>
<proteinExistence type="predicted"/>
<dbReference type="EMBL" id="CM043019">
    <property type="protein sequence ID" value="KAI4462141.1"/>
    <property type="molecule type" value="Genomic_DNA"/>
</dbReference>
<name>A0ACB9T5R6_HOLOL</name>